<evidence type="ECO:0000313" key="3">
    <source>
        <dbReference type="Proteomes" id="UP000199444"/>
    </source>
</evidence>
<proteinExistence type="predicted"/>
<keyword evidence="1" id="KW-1133">Transmembrane helix</keyword>
<gene>
    <name evidence="2" type="ORF">SAMN05216231_2447</name>
</gene>
<protein>
    <submittedName>
        <fullName evidence="2">Uncharacterized protein</fullName>
    </submittedName>
</protein>
<accession>A0A1H1DJI6</accession>
<name>A0A1H1DJI6_9BACI</name>
<dbReference type="AlphaFoldDB" id="A0A1H1DJI6"/>
<organism evidence="2 3">
    <name type="scientific">Virgibacillus salinus</name>
    <dbReference type="NCBI Taxonomy" id="553311"/>
    <lineage>
        <taxon>Bacteria</taxon>
        <taxon>Bacillati</taxon>
        <taxon>Bacillota</taxon>
        <taxon>Bacilli</taxon>
        <taxon>Bacillales</taxon>
        <taxon>Bacillaceae</taxon>
        <taxon>Virgibacillus</taxon>
    </lineage>
</organism>
<dbReference type="STRING" id="553311.SAMN05216231_2447"/>
<keyword evidence="1" id="KW-0812">Transmembrane</keyword>
<dbReference type="RefSeq" id="WP_092493273.1">
    <property type="nucleotide sequence ID" value="NZ_FNKD01000003.1"/>
</dbReference>
<evidence type="ECO:0000313" key="2">
    <source>
        <dbReference type="EMBL" id="SDQ76654.1"/>
    </source>
</evidence>
<evidence type="ECO:0000256" key="1">
    <source>
        <dbReference type="SAM" id="Phobius"/>
    </source>
</evidence>
<sequence length="124" mass="14414">MLLELLYELLGEMSPMYFYLGIVFSIICSSRFMYKGFHNSLMNNYVYTRKRHALHFKLLPKQEQLGAIIEVRNWITHTTKRIDAPDDDTDNQSFSITNINKKRGGQQCKGILYSLSLENIASSQ</sequence>
<dbReference type="EMBL" id="FNKD01000003">
    <property type="protein sequence ID" value="SDQ76654.1"/>
    <property type="molecule type" value="Genomic_DNA"/>
</dbReference>
<reference evidence="2 3" key="1">
    <citation type="submission" date="2016-10" db="EMBL/GenBank/DDBJ databases">
        <authorList>
            <person name="de Groot N.N."/>
        </authorList>
    </citation>
    <scope>NUCLEOTIDE SEQUENCE [LARGE SCALE GENOMIC DNA]</scope>
    <source>
        <strain evidence="2 3">CGMCC 1.10449</strain>
    </source>
</reference>
<feature type="transmembrane region" description="Helical" evidence="1">
    <location>
        <begin position="16"/>
        <end position="34"/>
    </location>
</feature>
<dbReference type="Proteomes" id="UP000199444">
    <property type="component" value="Unassembled WGS sequence"/>
</dbReference>
<keyword evidence="3" id="KW-1185">Reference proteome</keyword>
<keyword evidence="1" id="KW-0472">Membrane</keyword>